<keyword evidence="1" id="KW-0472">Membrane</keyword>
<feature type="transmembrane region" description="Helical" evidence="1">
    <location>
        <begin position="72"/>
        <end position="92"/>
    </location>
</feature>
<dbReference type="EMBL" id="QBKN01000007">
    <property type="protein sequence ID" value="PTX49208.1"/>
    <property type="molecule type" value="Genomic_DNA"/>
</dbReference>
<evidence type="ECO:0000313" key="2">
    <source>
        <dbReference type="EMBL" id="PTX49208.1"/>
    </source>
</evidence>
<dbReference type="AlphaFoldDB" id="A0A2T6AZI2"/>
<sequence>MMNDPRVLLIGVFVALFLGAKSWRRKKIKRAARDLPTRLRRQLGEEPDFLPPQPTPEGMESYVALHRRSARVMYFVWGLAFLWLAYVAFLLLRGPI</sequence>
<evidence type="ECO:0000256" key="1">
    <source>
        <dbReference type="SAM" id="Phobius"/>
    </source>
</evidence>
<accession>A0A2T6AZI2</accession>
<dbReference type="RefSeq" id="WP_107975470.1">
    <property type="nucleotide sequence ID" value="NZ_BMEZ01000007.1"/>
</dbReference>
<gene>
    <name evidence="2" type="ORF">C8N44_10748</name>
</gene>
<proteinExistence type="predicted"/>
<keyword evidence="1" id="KW-1133">Transmembrane helix</keyword>
<evidence type="ECO:0000313" key="3">
    <source>
        <dbReference type="Proteomes" id="UP000244069"/>
    </source>
</evidence>
<protein>
    <submittedName>
        <fullName evidence="2">Uncharacterized protein</fullName>
    </submittedName>
</protein>
<dbReference type="Proteomes" id="UP000244069">
    <property type="component" value="Unassembled WGS sequence"/>
</dbReference>
<comment type="caution">
    <text evidence="2">The sequence shown here is derived from an EMBL/GenBank/DDBJ whole genome shotgun (WGS) entry which is preliminary data.</text>
</comment>
<organism evidence="2 3">
    <name type="scientific">Allosediminivita pacifica</name>
    <dbReference type="NCBI Taxonomy" id="1267769"/>
    <lineage>
        <taxon>Bacteria</taxon>
        <taxon>Pseudomonadati</taxon>
        <taxon>Pseudomonadota</taxon>
        <taxon>Alphaproteobacteria</taxon>
        <taxon>Rhodobacterales</taxon>
        <taxon>Paracoccaceae</taxon>
        <taxon>Allosediminivita</taxon>
    </lineage>
</organism>
<keyword evidence="3" id="KW-1185">Reference proteome</keyword>
<keyword evidence="1" id="KW-0812">Transmembrane</keyword>
<reference evidence="2 3" key="1">
    <citation type="submission" date="2018-04" db="EMBL/GenBank/DDBJ databases">
        <title>Genomic Encyclopedia of Archaeal and Bacterial Type Strains, Phase II (KMG-II): from individual species to whole genera.</title>
        <authorList>
            <person name="Goeker M."/>
        </authorList>
    </citation>
    <scope>NUCLEOTIDE SEQUENCE [LARGE SCALE GENOMIC DNA]</scope>
    <source>
        <strain evidence="2 3">DSM 29329</strain>
    </source>
</reference>
<name>A0A2T6AZI2_9RHOB</name>